<dbReference type="OrthoDB" id="6611940at2759"/>
<dbReference type="InterPro" id="IPR036846">
    <property type="entry name" value="GM2-AP_sf"/>
</dbReference>
<proteinExistence type="predicted"/>
<dbReference type="RefSeq" id="XP_034237494.1">
    <property type="nucleotide sequence ID" value="XM_034381603.1"/>
</dbReference>
<dbReference type="AlphaFoldDB" id="A0A6P8ZKQ1"/>
<keyword evidence="2" id="KW-1185">Reference proteome</keyword>
<protein>
    <submittedName>
        <fullName evidence="3">Uncharacterized protein LOC117642963</fullName>
    </submittedName>
</protein>
<name>A0A6P8ZKQ1_THRPL</name>
<keyword evidence="1" id="KW-0732">Signal</keyword>
<sequence>MVNNIGDINIASWSARGGWKDNAYLFSVPKLCTAARTMAPSLWRKGMVALFNDPNAACPFPPGSYSFRNMSTNFDIKAVPSFFYGKWRATGKLFRTSTRVLLACARAFGSTVPKLHQAGNPQHRMAFNVLRKTPLKSRLDIQV</sequence>
<accession>A0A6P8ZKQ1</accession>
<dbReference type="Proteomes" id="UP000515158">
    <property type="component" value="Unplaced"/>
</dbReference>
<dbReference type="GeneID" id="117642963"/>
<evidence type="ECO:0000313" key="3">
    <source>
        <dbReference type="RefSeq" id="XP_034237494.1"/>
    </source>
</evidence>
<reference evidence="3" key="1">
    <citation type="submission" date="2025-08" db="UniProtKB">
        <authorList>
            <consortium name="RefSeq"/>
        </authorList>
    </citation>
    <scope>IDENTIFICATION</scope>
    <source>
        <tissue evidence="3">Total insect</tissue>
    </source>
</reference>
<evidence type="ECO:0000256" key="1">
    <source>
        <dbReference type="ARBA" id="ARBA00022729"/>
    </source>
</evidence>
<dbReference type="KEGG" id="tpal:117642963"/>
<dbReference type="Gene3D" id="2.70.220.10">
    <property type="entry name" value="Ganglioside GM2 activator"/>
    <property type="match status" value="1"/>
</dbReference>
<dbReference type="InParanoid" id="A0A6P8ZKQ1"/>
<evidence type="ECO:0000313" key="2">
    <source>
        <dbReference type="Proteomes" id="UP000515158"/>
    </source>
</evidence>
<gene>
    <name evidence="3" type="primary">LOC117642963</name>
</gene>
<organism evidence="3">
    <name type="scientific">Thrips palmi</name>
    <name type="common">Melon thrips</name>
    <dbReference type="NCBI Taxonomy" id="161013"/>
    <lineage>
        <taxon>Eukaryota</taxon>
        <taxon>Metazoa</taxon>
        <taxon>Ecdysozoa</taxon>
        <taxon>Arthropoda</taxon>
        <taxon>Hexapoda</taxon>
        <taxon>Insecta</taxon>
        <taxon>Pterygota</taxon>
        <taxon>Neoptera</taxon>
        <taxon>Paraneoptera</taxon>
        <taxon>Thysanoptera</taxon>
        <taxon>Terebrantia</taxon>
        <taxon>Thripoidea</taxon>
        <taxon>Thripidae</taxon>
        <taxon>Thrips</taxon>
    </lineage>
</organism>